<keyword evidence="2" id="KW-0378">Hydrolase</keyword>
<proteinExistence type="predicted"/>
<name>A0ABW9XX20_9BACL</name>
<gene>
    <name evidence="2" type="ORF">GT019_24610</name>
</gene>
<dbReference type="PANTHER" id="PTHR40111:SF1">
    <property type="entry name" value="CEPHALOSPORIN-C DEACETYLASE"/>
    <property type="match status" value="1"/>
</dbReference>
<dbReference type="RefSeq" id="WP_161746090.1">
    <property type="nucleotide sequence ID" value="NZ_JAAAMV010000025.1"/>
</dbReference>
<organism evidence="2 3">
    <name type="scientific">Paenibacillus glycinis</name>
    <dbReference type="NCBI Taxonomy" id="2697035"/>
    <lineage>
        <taxon>Bacteria</taxon>
        <taxon>Bacillati</taxon>
        <taxon>Bacillota</taxon>
        <taxon>Bacilli</taxon>
        <taxon>Bacillales</taxon>
        <taxon>Paenibacillaceae</taxon>
        <taxon>Paenibacillus</taxon>
    </lineage>
</organism>
<dbReference type="Gene3D" id="3.40.50.1820">
    <property type="entry name" value="alpha/beta hydrolase"/>
    <property type="match status" value="1"/>
</dbReference>
<feature type="domain" description="Acetyl xylan esterase" evidence="1">
    <location>
        <begin position="11"/>
        <end position="319"/>
    </location>
</feature>
<evidence type="ECO:0000313" key="2">
    <source>
        <dbReference type="EMBL" id="NBD27066.1"/>
    </source>
</evidence>
<comment type="caution">
    <text evidence="2">The sequence shown here is derived from an EMBL/GenBank/DDBJ whole genome shotgun (WGS) entry which is preliminary data.</text>
</comment>
<protein>
    <submittedName>
        <fullName evidence="2">Alpha/beta fold hydrolase</fullName>
    </submittedName>
</protein>
<dbReference type="SUPFAM" id="SSF53474">
    <property type="entry name" value="alpha/beta-Hydrolases"/>
    <property type="match status" value="1"/>
</dbReference>
<dbReference type="PANTHER" id="PTHR40111">
    <property type="entry name" value="CEPHALOSPORIN-C DEACETYLASE"/>
    <property type="match status" value="1"/>
</dbReference>
<dbReference type="Proteomes" id="UP000665561">
    <property type="component" value="Unassembled WGS sequence"/>
</dbReference>
<dbReference type="EMBL" id="JAAAMV010000025">
    <property type="protein sequence ID" value="NBD27066.1"/>
    <property type="molecule type" value="Genomic_DNA"/>
</dbReference>
<keyword evidence="3" id="KW-1185">Reference proteome</keyword>
<sequence>MNHAIARRKRELETYSAPPTIDPAELDAYWHAALKAFADKPPEVRRERAESPFQGVTVDRLTYTGFDDTPIHGWFMVPDTRRNADGARADAGRYPCVVTFPGYTDDRGYPERYASWLLLGYAVLAVDVRGQGGETGNAMALRSGAVKGWVSGNVLEPMDSYYHAITMDAVRAVEAAAAQPETDPSRLATVGASQGGGLALIAAALCPKVTAVVADIPNLCHMDFGVLHSSSSLTELAQYAKRYPDRLEAVLHAIAHYDLLNLAPRIAVPVLLSVGWKDPVCMPETIYAVYNRIAADKTIVDYPFGGHEVSEAQHRERILFLCARFR</sequence>
<dbReference type="InterPro" id="IPR039069">
    <property type="entry name" value="CE7"/>
</dbReference>
<reference evidence="2 3" key="1">
    <citation type="submission" date="2020-01" db="EMBL/GenBank/DDBJ databases">
        <title>Paenibacillus soybeanensis sp. nov. isolated from the nodules of soybean (Glycine max(L.) Merr).</title>
        <authorList>
            <person name="Wang H."/>
        </authorList>
    </citation>
    <scope>NUCLEOTIDE SEQUENCE [LARGE SCALE GENOMIC DNA]</scope>
    <source>
        <strain evidence="2 3">T1</strain>
    </source>
</reference>
<evidence type="ECO:0000259" key="1">
    <source>
        <dbReference type="Pfam" id="PF05448"/>
    </source>
</evidence>
<accession>A0ABW9XX20</accession>
<dbReference type="InterPro" id="IPR008391">
    <property type="entry name" value="AXE1_dom"/>
</dbReference>
<dbReference type="GO" id="GO:0016787">
    <property type="term" value="F:hydrolase activity"/>
    <property type="evidence" value="ECO:0007669"/>
    <property type="project" value="UniProtKB-KW"/>
</dbReference>
<dbReference type="Pfam" id="PF05448">
    <property type="entry name" value="AXE1"/>
    <property type="match status" value="1"/>
</dbReference>
<dbReference type="InterPro" id="IPR029058">
    <property type="entry name" value="AB_hydrolase_fold"/>
</dbReference>
<evidence type="ECO:0000313" key="3">
    <source>
        <dbReference type="Proteomes" id="UP000665561"/>
    </source>
</evidence>